<evidence type="ECO:0000313" key="2">
    <source>
        <dbReference type="Proteomes" id="UP000005561"/>
    </source>
</evidence>
<organism evidence="1 2">
    <name type="scientific">Marvinbryantia formatexigens DSM 14469</name>
    <dbReference type="NCBI Taxonomy" id="478749"/>
    <lineage>
        <taxon>Bacteria</taxon>
        <taxon>Bacillati</taxon>
        <taxon>Bacillota</taxon>
        <taxon>Clostridia</taxon>
        <taxon>Lachnospirales</taxon>
        <taxon>Lachnospiraceae</taxon>
        <taxon>Marvinbryantia</taxon>
    </lineage>
</organism>
<dbReference type="EMBL" id="ACCL02000001">
    <property type="protein sequence ID" value="EET62986.1"/>
    <property type="molecule type" value="Genomic_DNA"/>
</dbReference>
<gene>
    <name evidence="1" type="ORF">BRYFOR_05337</name>
</gene>
<name>C6L9P7_9FIRM</name>
<sequence length="63" mass="7605">MGVAGFVVQHPFTETLKDTLLLKFHAIRFHVLTSFRVERWRYLPFSRDNTGDFFKRRMKAKLF</sequence>
<keyword evidence="2" id="KW-1185">Reference proteome</keyword>
<protein>
    <submittedName>
        <fullName evidence="1">Uncharacterized protein</fullName>
    </submittedName>
</protein>
<comment type="caution">
    <text evidence="1">The sequence shown here is derived from an EMBL/GenBank/DDBJ whole genome shotgun (WGS) entry which is preliminary data.</text>
</comment>
<proteinExistence type="predicted"/>
<evidence type="ECO:0000313" key="1">
    <source>
        <dbReference type="EMBL" id="EET62986.1"/>
    </source>
</evidence>
<dbReference type="AlphaFoldDB" id="C6L9P7"/>
<dbReference type="Proteomes" id="UP000005561">
    <property type="component" value="Unassembled WGS sequence"/>
</dbReference>
<reference evidence="1" key="1">
    <citation type="submission" date="2009-07" db="EMBL/GenBank/DDBJ databases">
        <authorList>
            <person name="Weinstock G."/>
            <person name="Sodergren E."/>
            <person name="Clifton S."/>
            <person name="Fulton L."/>
            <person name="Fulton B."/>
            <person name="Courtney L."/>
            <person name="Fronick C."/>
            <person name="Harrison M."/>
            <person name="Strong C."/>
            <person name="Farmer C."/>
            <person name="Delahaunty K."/>
            <person name="Markovic C."/>
            <person name="Hall O."/>
            <person name="Minx P."/>
            <person name="Tomlinson C."/>
            <person name="Mitreva M."/>
            <person name="Nelson J."/>
            <person name="Hou S."/>
            <person name="Wollam A."/>
            <person name="Pepin K.H."/>
            <person name="Johnson M."/>
            <person name="Bhonagiri V."/>
            <person name="Nash W.E."/>
            <person name="Warren W."/>
            <person name="Chinwalla A."/>
            <person name="Mardis E.R."/>
            <person name="Wilson R.K."/>
        </authorList>
    </citation>
    <scope>NUCLEOTIDE SEQUENCE [LARGE SCALE GENOMIC DNA]</scope>
    <source>
        <strain evidence="1">DSM 14469</strain>
    </source>
</reference>
<accession>C6L9P7</accession>